<accession>A0A3D9CK11</accession>
<dbReference type="EMBL" id="QNUE01000010">
    <property type="protein sequence ID" value="REC66082.1"/>
    <property type="molecule type" value="Genomic_DNA"/>
</dbReference>
<dbReference type="RefSeq" id="WP_115960825.1">
    <property type="nucleotide sequence ID" value="NZ_CBCRVL010000011.1"/>
</dbReference>
<evidence type="ECO:0000313" key="2">
    <source>
        <dbReference type="Proteomes" id="UP000256769"/>
    </source>
</evidence>
<gene>
    <name evidence="1" type="ORF">DRF59_13185</name>
</gene>
<name>A0A3D9CK11_9FLAO</name>
<protein>
    <recommendedName>
        <fullName evidence="3">Cytochrome C551</fullName>
    </recommendedName>
</protein>
<reference evidence="1 2" key="1">
    <citation type="journal article" date="2007" name="Int. J. Syst. Evol. Microbiol.">
        <title>Chryseobacterium flavum sp. nov., isolated from polluted soil.</title>
        <authorList>
            <person name="Zhou Y."/>
            <person name="Dong J."/>
            <person name="Wang X."/>
            <person name="Huang X."/>
            <person name="Zhang K.Y."/>
            <person name="Zhang Y.Q."/>
            <person name="Guo Y.F."/>
            <person name="Lai R."/>
            <person name="Li W.J."/>
        </authorList>
    </citation>
    <scope>NUCLEOTIDE SEQUENCE [LARGE SCALE GENOMIC DNA]</scope>
    <source>
        <strain evidence="1 2">KCTC 12877</strain>
    </source>
</reference>
<dbReference type="OrthoDB" id="1275246at2"/>
<dbReference type="Proteomes" id="UP000256769">
    <property type="component" value="Unassembled WGS sequence"/>
</dbReference>
<dbReference type="AlphaFoldDB" id="A0A3D9CK11"/>
<dbReference type="PROSITE" id="PS51257">
    <property type="entry name" value="PROKAR_LIPOPROTEIN"/>
    <property type="match status" value="1"/>
</dbReference>
<evidence type="ECO:0000313" key="1">
    <source>
        <dbReference type="EMBL" id="REC66082.1"/>
    </source>
</evidence>
<keyword evidence="2" id="KW-1185">Reference proteome</keyword>
<evidence type="ECO:0008006" key="3">
    <source>
        <dbReference type="Google" id="ProtNLM"/>
    </source>
</evidence>
<organism evidence="1 2">
    <name type="scientific">Chryseobacterium flavum</name>
    <dbReference type="NCBI Taxonomy" id="415851"/>
    <lineage>
        <taxon>Bacteria</taxon>
        <taxon>Pseudomonadati</taxon>
        <taxon>Bacteroidota</taxon>
        <taxon>Flavobacteriia</taxon>
        <taxon>Flavobacteriales</taxon>
        <taxon>Weeksellaceae</taxon>
        <taxon>Chryseobacterium group</taxon>
        <taxon>Chryseobacterium</taxon>
    </lineage>
</organism>
<proteinExistence type="predicted"/>
<sequence length="77" mass="8435">MKFIMSFMFIGIIFLSCKKEQQTENTINTDSVIADTVITDTAGTTPAPMLSDTVRMDTTALKNSDTAQTAKARAQKK</sequence>
<comment type="caution">
    <text evidence="1">The sequence shown here is derived from an EMBL/GenBank/DDBJ whole genome shotgun (WGS) entry which is preliminary data.</text>
</comment>